<keyword evidence="3 6" id="KW-1133">Transmembrane helix</keyword>
<feature type="transmembrane region" description="Helical" evidence="6">
    <location>
        <begin position="36"/>
        <end position="58"/>
    </location>
</feature>
<evidence type="ECO:0000313" key="8">
    <source>
        <dbReference type="EMBL" id="KAF2184012.1"/>
    </source>
</evidence>
<keyword evidence="4 6" id="KW-0472">Membrane</keyword>
<accession>A0A6A6E022</accession>
<dbReference type="InterPro" id="IPR052337">
    <property type="entry name" value="SAT4-like"/>
</dbReference>
<dbReference type="Pfam" id="PF20684">
    <property type="entry name" value="Fung_rhodopsin"/>
    <property type="match status" value="1"/>
</dbReference>
<feature type="transmembrane region" description="Helical" evidence="6">
    <location>
        <begin position="236"/>
        <end position="256"/>
    </location>
</feature>
<keyword evidence="9" id="KW-1185">Reference proteome</keyword>
<dbReference type="PANTHER" id="PTHR33048">
    <property type="entry name" value="PTH11-LIKE INTEGRAL MEMBRANE PROTEIN (AFU_ORTHOLOGUE AFUA_5G11245)"/>
    <property type="match status" value="1"/>
</dbReference>
<name>A0A6A6E022_9PEZI</name>
<protein>
    <recommendedName>
        <fullName evidence="7">Rhodopsin domain-containing protein</fullName>
    </recommendedName>
</protein>
<proteinExistence type="inferred from homology"/>
<dbReference type="Proteomes" id="UP000800200">
    <property type="component" value="Unassembled WGS sequence"/>
</dbReference>
<sequence>MDMSPEAREEFLKSPALAAPSGVVANFDNPRNSFSYAFPLFLLVFILSNVVFATRMYVQLRVIRKMQVEDYVLILGWVVYAFAWSPVAIMICFLPVGMHQWNIRMEQFMRHMFLYNTSLIMYAVVIIFIKVNILLQYVRIFAPTGTRNFTYWASHVLIWVNAVYYLLSIFLLIFICTPRTKLWDPTIQGGHCLDWPVISTFSNVVTLISDLMIWLLPQRVIFSLQLSRSRKIGLSLLFTIGIFACISASVRLHYHFELLRDRSDTTFLLSRICFCGTTELTAGFLVACMTAAPMMFNHIRKQSWAVRVRSTFRTLFHISRSDNQALSEPPTTIGGRKHKHDVKARVATDIEFEELVQRTDNFSMISVSQTNSGTTRRGDNAV</sequence>
<evidence type="ECO:0000256" key="5">
    <source>
        <dbReference type="ARBA" id="ARBA00038359"/>
    </source>
</evidence>
<feature type="transmembrane region" description="Helical" evidence="6">
    <location>
        <begin position="156"/>
        <end position="175"/>
    </location>
</feature>
<comment type="subcellular location">
    <subcellularLocation>
        <location evidence="1">Membrane</location>
        <topology evidence="1">Multi-pass membrane protein</topology>
    </subcellularLocation>
</comment>
<dbReference type="OrthoDB" id="4682787at2759"/>
<gene>
    <name evidence="8" type="ORF">K469DRAFT_710387</name>
</gene>
<feature type="transmembrane region" description="Helical" evidence="6">
    <location>
        <begin position="268"/>
        <end position="292"/>
    </location>
</feature>
<dbReference type="EMBL" id="ML994640">
    <property type="protein sequence ID" value="KAF2184012.1"/>
    <property type="molecule type" value="Genomic_DNA"/>
</dbReference>
<feature type="domain" description="Rhodopsin" evidence="7">
    <location>
        <begin position="55"/>
        <end position="294"/>
    </location>
</feature>
<evidence type="ECO:0000256" key="1">
    <source>
        <dbReference type="ARBA" id="ARBA00004141"/>
    </source>
</evidence>
<evidence type="ECO:0000256" key="2">
    <source>
        <dbReference type="ARBA" id="ARBA00022692"/>
    </source>
</evidence>
<keyword evidence="2 6" id="KW-0812">Transmembrane</keyword>
<dbReference type="AlphaFoldDB" id="A0A6A6E022"/>
<evidence type="ECO:0000256" key="6">
    <source>
        <dbReference type="SAM" id="Phobius"/>
    </source>
</evidence>
<dbReference type="InterPro" id="IPR049326">
    <property type="entry name" value="Rhodopsin_dom_fungi"/>
</dbReference>
<comment type="similarity">
    <text evidence="5">Belongs to the SAT4 family.</text>
</comment>
<evidence type="ECO:0000259" key="7">
    <source>
        <dbReference type="Pfam" id="PF20684"/>
    </source>
</evidence>
<organism evidence="8 9">
    <name type="scientific">Zopfia rhizophila CBS 207.26</name>
    <dbReference type="NCBI Taxonomy" id="1314779"/>
    <lineage>
        <taxon>Eukaryota</taxon>
        <taxon>Fungi</taxon>
        <taxon>Dikarya</taxon>
        <taxon>Ascomycota</taxon>
        <taxon>Pezizomycotina</taxon>
        <taxon>Dothideomycetes</taxon>
        <taxon>Dothideomycetes incertae sedis</taxon>
        <taxon>Zopfiaceae</taxon>
        <taxon>Zopfia</taxon>
    </lineage>
</organism>
<reference evidence="8" key="1">
    <citation type="journal article" date="2020" name="Stud. Mycol.">
        <title>101 Dothideomycetes genomes: a test case for predicting lifestyles and emergence of pathogens.</title>
        <authorList>
            <person name="Haridas S."/>
            <person name="Albert R."/>
            <person name="Binder M."/>
            <person name="Bloem J."/>
            <person name="Labutti K."/>
            <person name="Salamov A."/>
            <person name="Andreopoulos B."/>
            <person name="Baker S."/>
            <person name="Barry K."/>
            <person name="Bills G."/>
            <person name="Bluhm B."/>
            <person name="Cannon C."/>
            <person name="Castanera R."/>
            <person name="Culley D."/>
            <person name="Daum C."/>
            <person name="Ezra D."/>
            <person name="Gonzalez J."/>
            <person name="Henrissat B."/>
            <person name="Kuo A."/>
            <person name="Liang C."/>
            <person name="Lipzen A."/>
            <person name="Lutzoni F."/>
            <person name="Magnuson J."/>
            <person name="Mondo S."/>
            <person name="Nolan M."/>
            <person name="Ohm R."/>
            <person name="Pangilinan J."/>
            <person name="Park H.-J."/>
            <person name="Ramirez L."/>
            <person name="Alfaro M."/>
            <person name="Sun H."/>
            <person name="Tritt A."/>
            <person name="Yoshinaga Y."/>
            <person name="Zwiers L.-H."/>
            <person name="Turgeon B."/>
            <person name="Goodwin S."/>
            <person name="Spatafora J."/>
            <person name="Crous P."/>
            <person name="Grigoriev I."/>
        </authorList>
    </citation>
    <scope>NUCLEOTIDE SEQUENCE</scope>
    <source>
        <strain evidence="8">CBS 207.26</strain>
    </source>
</reference>
<evidence type="ECO:0000256" key="4">
    <source>
        <dbReference type="ARBA" id="ARBA00023136"/>
    </source>
</evidence>
<evidence type="ECO:0000256" key="3">
    <source>
        <dbReference type="ARBA" id="ARBA00022989"/>
    </source>
</evidence>
<feature type="transmembrane region" description="Helical" evidence="6">
    <location>
        <begin position="113"/>
        <end position="135"/>
    </location>
</feature>
<feature type="transmembrane region" description="Helical" evidence="6">
    <location>
        <begin position="70"/>
        <end position="98"/>
    </location>
</feature>
<dbReference type="PANTHER" id="PTHR33048:SF47">
    <property type="entry name" value="INTEGRAL MEMBRANE PROTEIN-RELATED"/>
    <property type="match status" value="1"/>
</dbReference>
<evidence type="ECO:0000313" key="9">
    <source>
        <dbReference type="Proteomes" id="UP000800200"/>
    </source>
</evidence>
<dbReference type="GO" id="GO:0016020">
    <property type="term" value="C:membrane"/>
    <property type="evidence" value="ECO:0007669"/>
    <property type="project" value="UniProtKB-SubCell"/>
</dbReference>
<feature type="transmembrane region" description="Helical" evidence="6">
    <location>
        <begin position="195"/>
        <end position="216"/>
    </location>
</feature>